<dbReference type="GO" id="GO:0016020">
    <property type="term" value="C:membrane"/>
    <property type="evidence" value="ECO:0007669"/>
    <property type="project" value="InterPro"/>
</dbReference>
<dbReference type="Proteomes" id="UP000298416">
    <property type="component" value="Unassembled WGS sequence"/>
</dbReference>
<proteinExistence type="inferred from homology"/>
<evidence type="ECO:0000256" key="2">
    <source>
        <dbReference type="ARBA" id="ARBA00022729"/>
    </source>
</evidence>
<name>A0A8X8WSV1_SALSN</name>
<reference evidence="4" key="1">
    <citation type="submission" date="2018-01" db="EMBL/GenBank/DDBJ databases">
        <authorList>
            <person name="Mao J.F."/>
        </authorList>
    </citation>
    <scope>NUCLEOTIDE SEQUENCE</scope>
    <source>
        <strain evidence="4">Huo1</strain>
        <tissue evidence="4">Leaf</tissue>
    </source>
</reference>
<dbReference type="GO" id="GO:0010215">
    <property type="term" value="P:cellulose microfibril organization"/>
    <property type="evidence" value="ECO:0007669"/>
    <property type="project" value="InterPro"/>
</dbReference>
<keyword evidence="2" id="KW-0732">Signal</keyword>
<evidence type="ECO:0000313" key="5">
    <source>
        <dbReference type="Proteomes" id="UP000298416"/>
    </source>
</evidence>
<protein>
    <submittedName>
        <fullName evidence="4">Uncharacterized protein</fullName>
    </submittedName>
</protein>
<comment type="similarity">
    <text evidence="1">Belongs to the COBRA family.</text>
</comment>
<accession>A0A8X8WSV1</accession>
<evidence type="ECO:0000256" key="3">
    <source>
        <dbReference type="ARBA" id="ARBA00023180"/>
    </source>
</evidence>
<gene>
    <name evidence="4" type="ORF">SASPL_137424</name>
</gene>
<dbReference type="PANTHER" id="PTHR31052:SF2">
    <property type="entry name" value="COBRA-LIKE PROTEIN 10"/>
    <property type="match status" value="1"/>
</dbReference>
<evidence type="ECO:0000256" key="1">
    <source>
        <dbReference type="ARBA" id="ARBA00005507"/>
    </source>
</evidence>
<organism evidence="4">
    <name type="scientific">Salvia splendens</name>
    <name type="common">Scarlet sage</name>
    <dbReference type="NCBI Taxonomy" id="180675"/>
    <lineage>
        <taxon>Eukaryota</taxon>
        <taxon>Viridiplantae</taxon>
        <taxon>Streptophyta</taxon>
        <taxon>Embryophyta</taxon>
        <taxon>Tracheophyta</taxon>
        <taxon>Spermatophyta</taxon>
        <taxon>Magnoliopsida</taxon>
        <taxon>eudicotyledons</taxon>
        <taxon>Gunneridae</taxon>
        <taxon>Pentapetalae</taxon>
        <taxon>asterids</taxon>
        <taxon>lamiids</taxon>
        <taxon>Lamiales</taxon>
        <taxon>Lamiaceae</taxon>
        <taxon>Nepetoideae</taxon>
        <taxon>Mentheae</taxon>
        <taxon>Salviinae</taxon>
        <taxon>Salvia</taxon>
        <taxon>Salvia subgen. Calosphace</taxon>
        <taxon>core Calosphace</taxon>
    </lineage>
</organism>
<keyword evidence="5" id="KW-1185">Reference proteome</keyword>
<comment type="caution">
    <text evidence="4">The sequence shown here is derived from an EMBL/GenBank/DDBJ whole genome shotgun (WGS) entry which is preliminary data.</text>
</comment>
<keyword evidence="3" id="KW-0325">Glycoprotein</keyword>
<sequence length="152" mass="17051">MREQDRGIQLIGCNAKELKSLRGFIRKNNSDGSSVVASAVISDLPHELENDDKVGKLPYCCKDDLLLPITMKKTKAQAIFHMEVFKLPPDLNSLPQNWKITGRLNPNYKCGSLVRVDPSEFPDPRGIESTGSAIANWQVNCNMSRLKPKQNR</sequence>
<evidence type="ECO:0000313" key="4">
    <source>
        <dbReference type="EMBL" id="KAG6400583.1"/>
    </source>
</evidence>
<dbReference type="InterPro" id="IPR006918">
    <property type="entry name" value="COBRA_pln"/>
</dbReference>
<dbReference type="AlphaFoldDB" id="A0A8X8WSV1"/>
<reference evidence="4" key="2">
    <citation type="submission" date="2020-08" db="EMBL/GenBank/DDBJ databases">
        <title>Plant Genome Project.</title>
        <authorList>
            <person name="Zhang R.-G."/>
        </authorList>
    </citation>
    <scope>NUCLEOTIDE SEQUENCE</scope>
    <source>
        <strain evidence="4">Huo1</strain>
        <tissue evidence="4">Leaf</tissue>
    </source>
</reference>
<dbReference type="PANTHER" id="PTHR31052">
    <property type="entry name" value="COBRA-LIKE PROTEIN 7"/>
    <property type="match status" value="1"/>
</dbReference>
<dbReference type="Pfam" id="PF04833">
    <property type="entry name" value="COBRA"/>
    <property type="match status" value="1"/>
</dbReference>
<dbReference type="EMBL" id="PNBA02000014">
    <property type="protein sequence ID" value="KAG6400583.1"/>
    <property type="molecule type" value="Genomic_DNA"/>
</dbReference>